<sequence>MAWEGGRSGRGISVAASAAVALALGWLGIGFLHAAYLKYAALDSPAYAMFLLRRGWLWCHLAGGGLGVVLGLVQLLTQRWPRLWRVHRVSGRVYFAAMLVAMVGAVGLIATSPAPMGIRVAFGSTLLAWLVTGGAGLVAILRRNVAAHRRWMLGAYLVTLAPAVFRLSLAGVVAQGVAPSPDLIAWMLWGSWAMPLLLYALWRKLAGAAHRGSWAEGAALRHDRA</sequence>
<feature type="transmembrane region" description="Helical" evidence="1">
    <location>
        <begin position="55"/>
        <end position="73"/>
    </location>
</feature>
<proteinExistence type="predicted"/>
<feature type="transmembrane region" description="Helical" evidence="1">
    <location>
        <begin position="120"/>
        <end position="141"/>
    </location>
</feature>
<reference evidence="2" key="1">
    <citation type="submission" date="2023-07" db="EMBL/GenBank/DDBJ databases">
        <title>Functional and genomic diversity of the sorghum phyllosphere microbiome.</title>
        <authorList>
            <person name="Shade A."/>
        </authorList>
    </citation>
    <scope>NUCLEOTIDE SEQUENCE</scope>
    <source>
        <strain evidence="2">SORGH_AS_0908</strain>
    </source>
</reference>
<dbReference type="AlphaFoldDB" id="A0AAW8GGB1"/>
<comment type="caution">
    <text evidence="2">The sequence shown here is derived from an EMBL/GenBank/DDBJ whole genome shotgun (WGS) entry which is preliminary data.</text>
</comment>
<evidence type="ECO:0000313" key="3">
    <source>
        <dbReference type="Proteomes" id="UP001234354"/>
    </source>
</evidence>
<dbReference type="Proteomes" id="UP001234354">
    <property type="component" value="Unassembled WGS sequence"/>
</dbReference>
<feature type="transmembrane region" description="Helical" evidence="1">
    <location>
        <begin position="153"/>
        <end position="177"/>
    </location>
</feature>
<keyword evidence="1" id="KW-0472">Membrane</keyword>
<keyword evidence="1" id="KW-0812">Transmembrane</keyword>
<name>A0AAW8GGB1_9GAMM</name>
<evidence type="ECO:0000313" key="2">
    <source>
        <dbReference type="EMBL" id="MDQ1120806.1"/>
    </source>
</evidence>
<accession>A0AAW8GGB1</accession>
<evidence type="ECO:0000256" key="1">
    <source>
        <dbReference type="SAM" id="Phobius"/>
    </source>
</evidence>
<dbReference type="EMBL" id="JAUTBB010000001">
    <property type="protein sequence ID" value="MDQ1120806.1"/>
    <property type="molecule type" value="Genomic_DNA"/>
</dbReference>
<dbReference type="InterPro" id="IPR018750">
    <property type="entry name" value="DUF2306_membrane"/>
</dbReference>
<evidence type="ECO:0008006" key="4">
    <source>
        <dbReference type="Google" id="ProtNLM"/>
    </source>
</evidence>
<feature type="transmembrane region" description="Helical" evidence="1">
    <location>
        <begin position="183"/>
        <end position="202"/>
    </location>
</feature>
<feature type="transmembrane region" description="Helical" evidence="1">
    <location>
        <begin position="12"/>
        <end position="35"/>
    </location>
</feature>
<dbReference type="Pfam" id="PF10067">
    <property type="entry name" value="DUF2306"/>
    <property type="match status" value="1"/>
</dbReference>
<gene>
    <name evidence="2" type="ORF">QE383_003114</name>
</gene>
<organism evidence="2 3">
    <name type="scientific">Pseudoxanthomonas winnipegensis</name>
    <dbReference type="NCBI Taxonomy" id="2480810"/>
    <lineage>
        <taxon>Bacteria</taxon>
        <taxon>Pseudomonadati</taxon>
        <taxon>Pseudomonadota</taxon>
        <taxon>Gammaproteobacteria</taxon>
        <taxon>Lysobacterales</taxon>
        <taxon>Lysobacteraceae</taxon>
        <taxon>Pseudoxanthomonas</taxon>
    </lineage>
</organism>
<protein>
    <recommendedName>
        <fullName evidence="4">DUF2306 domain-containing protein</fullName>
    </recommendedName>
</protein>
<keyword evidence="1" id="KW-1133">Transmembrane helix</keyword>
<feature type="transmembrane region" description="Helical" evidence="1">
    <location>
        <begin position="93"/>
        <end position="114"/>
    </location>
</feature>